<dbReference type="EMBL" id="ML996695">
    <property type="protein sequence ID" value="KAF2400552.1"/>
    <property type="molecule type" value="Genomic_DNA"/>
</dbReference>
<accession>A0A6G1HX15</accession>
<dbReference type="AlphaFoldDB" id="A0A6G1HX15"/>
<evidence type="ECO:0000313" key="2">
    <source>
        <dbReference type="Proteomes" id="UP000799640"/>
    </source>
</evidence>
<dbReference type="Proteomes" id="UP000799640">
    <property type="component" value="Unassembled WGS sequence"/>
</dbReference>
<keyword evidence="2" id="KW-1185">Reference proteome</keyword>
<gene>
    <name evidence="1" type="ORF">EJ06DRAFT_434316</name>
</gene>
<sequence length="78" mass="9375">MSCNERLLWVGETGVKSESEPVKRVRLWVREREGVDAANAVLCLRERERERERKKHNKRRETEREGEERWVVGMLLVQ</sequence>
<protein>
    <submittedName>
        <fullName evidence="1">Uncharacterized protein</fullName>
    </submittedName>
</protein>
<proteinExistence type="predicted"/>
<organism evidence="1 2">
    <name type="scientific">Trichodelitschia bisporula</name>
    <dbReference type="NCBI Taxonomy" id="703511"/>
    <lineage>
        <taxon>Eukaryota</taxon>
        <taxon>Fungi</taxon>
        <taxon>Dikarya</taxon>
        <taxon>Ascomycota</taxon>
        <taxon>Pezizomycotina</taxon>
        <taxon>Dothideomycetes</taxon>
        <taxon>Dothideomycetes incertae sedis</taxon>
        <taxon>Phaeotrichales</taxon>
        <taxon>Phaeotrichaceae</taxon>
        <taxon>Trichodelitschia</taxon>
    </lineage>
</organism>
<evidence type="ECO:0000313" key="1">
    <source>
        <dbReference type="EMBL" id="KAF2400552.1"/>
    </source>
</evidence>
<name>A0A6G1HX15_9PEZI</name>
<reference evidence="1" key="1">
    <citation type="journal article" date="2020" name="Stud. Mycol.">
        <title>101 Dothideomycetes genomes: a test case for predicting lifestyles and emergence of pathogens.</title>
        <authorList>
            <person name="Haridas S."/>
            <person name="Albert R."/>
            <person name="Binder M."/>
            <person name="Bloem J."/>
            <person name="Labutti K."/>
            <person name="Salamov A."/>
            <person name="Andreopoulos B."/>
            <person name="Baker S."/>
            <person name="Barry K."/>
            <person name="Bills G."/>
            <person name="Bluhm B."/>
            <person name="Cannon C."/>
            <person name="Castanera R."/>
            <person name="Culley D."/>
            <person name="Daum C."/>
            <person name="Ezra D."/>
            <person name="Gonzalez J."/>
            <person name="Henrissat B."/>
            <person name="Kuo A."/>
            <person name="Liang C."/>
            <person name="Lipzen A."/>
            <person name="Lutzoni F."/>
            <person name="Magnuson J."/>
            <person name="Mondo S."/>
            <person name="Nolan M."/>
            <person name="Ohm R."/>
            <person name="Pangilinan J."/>
            <person name="Park H.-J."/>
            <person name="Ramirez L."/>
            <person name="Alfaro M."/>
            <person name="Sun H."/>
            <person name="Tritt A."/>
            <person name="Yoshinaga Y."/>
            <person name="Zwiers L.-H."/>
            <person name="Turgeon B."/>
            <person name="Goodwin S."/>
            <person name="Spatafora J."/>
            <person name="Crous P."/>
            <person name="Grigoriev I."/>
        </authorList>
    </citation>
    <scope>NUCLEOTIDE SEQUENCE</scope>
    <source>
        <strain evidence="1">CBS 262.69</strain>
    </source>
</reference>